<dbReference type="PANTHER" id="PTHR10338">
    <property type="entry name" value="INTER-ALPHA-TRYPSIN INHIBITOR HEAVY CHAIN FAMILY MEMBER"/>
    <property type="match status" value="1"/>
</dbReference>
<evidence type="ECO:0000313" key="3">
    <source>
        <dbReference type="EMBL" id="KAK7074661.1"/>
    </source>
</evidence>
<evidence type="ECO:0000256" key="1">
    <source>
        <dbReference type="SAM" id="SignalP"/>
    </source>
</evidence>
<protein>
    <recommendedName>
        <fullName evidence="2">VWFA domain-containing protein</fullName>
    </recommendedName>
</protein>
<organism evidence="3 4">
    <name type="scientific">Halocaridina rubra</name>
    <name type="common">Hawaiian red shrimp</name>
    <dbReference type="NCBI Taxonomy" id="373956"/>
    <lineage>
        <taxon>Eukaryota</taxon>
        <taxon>Metazoa</taxon>
        <taxon>Ecdysozoa</taxon>
        <taxon>Arthropoda</taxon>
        <taxon>Crustacea</taxon>
        <taxon>Multicrustacea</taxon>
        <taxon>Malacostraca</taxon>
        <taxon>Eumalacostraca</taxon>
        <taxon>Eucarida</taxon>
        <taxon>Decapoda</taxon>
        <taxon>Pleocyemata</taxon>
        <taxon>Caridea</taxon>
        <taxon>Atyoidea</taxon>
        <taxon>Atyidae</taxon>
        <taxon>Halocaridina</taxon>
    </lineage>
</organism>
<gene>
    <name evidence="3" type="ORF">SK128_016499</name>
</gene>
<comment type="caution">
    <text evidence="3">The sequence shown here is derived from an EMBL/GenBank/DDBJ whole genome shotgun (WGS) entry which is preliminary data.</text>
</comment>
<dbReference type="EMBL" id="JAXCGZ010011497">
    <property type="protein sequence ID" value="KAK7074661.1"/>
    <property type="molecule type" value="Genomic_DNA"/>
</dbReference>
<dbReference type="Gene3D" id="3.40.50.410">
    <property type="entry name" value="von Willebrand factor, type A domain"/>
    <property type="match status" value="1"/>
</dbReference>
<dbReference type="PROSITE" id="PS50234">
    <property type="entry name" value="VWFA"/>
    <property type="match status" value="1"/>
</dbReference>
<feature type="non-terminal residue" evidence="3">
    <location>
        <position position="247"/>
    </location>
</feature>
<dbReference type="SUPFAM" id="SSF53300">
    <property type="entry name" value="vWA-like"/>
    <property type="match status" value="1"/>
</dbReference>
<feature type="domain" description="VWFA" evidence="2">
    <location>
        <begin position="1"/>
        <end position="155"/>
    </location>
</feature>
<evidence type="ECO:0000313" key="4">
    <source>
        <dbReference type="Proteomes" id="UP001381693"/>
    </source>
</evidence>
<evidence type="ECO:0000259" key="2">
    <source>
        <dbReference type="PROSITE" id="PS50234"/>
    </source>
</evidence>
<dbReference type="InterPro" id="IPR050934">
    <property type="entry name" value="ITIH"/>
</dbReference>
<reference evidence="3 4" key="1">
    <citation type="submission" date="2023-11" db="EMBL/GenBank/DDBJ databases">
        <title>Halocaridina rubra genome assembly.</title>
        <authorList>
            <person name="Smith C."/>
        </authorList>
    </citation>
    <scope>NUCLEOTIDE SEQUENCE [LARGE SCALE GENOMIC DNA]</scope>
    <source>
        <strain evidence="3">EP-1</strain>
        <tissue evidence="3">Whole</tissue>
    </source>
</reference>
<keyword evidence="4" id="KW-1185">Reference proteome</keyword>
<dbReference type="PANTHER" id="PTHR10338:SF108">
    <property type="entry name" value="INTER-ALPHA-TRYPSIN INHIBITOR HEAVY CHAIN H4-LIKE PROTEIN"/>
    <property type="match status" value="1"/>
</dbReference>
<dbReference type="InterPro" id="IPR002035">
    <property type="entry name" value="VWF_A"/>
</dbReference>
<name>A0AAN8ZZL4_HALRR</name>
<dbReference type="AlphaFoldDB" id="A0AAN8ZZL4"/>
<dbReference type="GO" id="GO:0032991">
    <property type="term" value="C:protein-containing complex"/>
    <property type="evidence" value="ECO:0007669"/>
    <property type="project" value="UniProtKB-ARBA"/>
</dbReference>
<dbReference type="InterPro" id="IPR036465">
    <property type="entry name" value="vWFA_dom_sf"/>
</dbReference>
<dbReference type="Proteomes" id="UP001381693">
    <property type="component" value="Unassembled WGS sequence"/>
</dbReference>
<feature type="signal peptide" evidence="1">
    <location>
        <begin position="1"/>
        <end position="26"/>
    </location>
</feature>
<sequence>MNSKQHRAWYALFILLVLVFSTRVTSLGVFQAQPQDIERSISKIQRLHALGGTNFNDALLKALTEINNFNLTMGAKQIVFLTDGRPNLGEKKPNQLRRNIREANIHHHPIFSLGFGHDADMRLLRQVSSDNRGLTRKIDEDIRPAEQLKGFYEEISAPLMTDVDVMYLEDEVDPNSVVRHGPSTFYAGDEMVLAGQLVEGATQVQPIITGQGSSGPLQFRVSRISTTEPPPERDNYVERLWAYLSVQ</sequence>
<accession>A0AAN8ZZL4</accession>
<feature type="chain" id="PRO_5042878710" description="VWFA domain-containing protein" evidence="1">
    <location>
        <begin position="27"/>
        <end position="247"/>
    </location>
</feature>
<proteinExistence type="predicted"/>
<dbReference type="Pfam" id="PF00092">
    <property type="entry name" value="VWA"/>
    <property type="match status" value="1"/>
</dbReference>
<keyword evidence="1" id="KW-0732">Signal</keyword>